<proteinExistence type="predicted"/>
<dbReference type="AlphaFoldDB" id="A0A9W7CS54"/>
<feature type="compositionally biased region" description="Low complexity" evidence="1">
    <location>
        <begin position="68"/>
        <end position="80"/>
    </location>
</feature>
<dbReference type="OrthoDB" id="128811at2759"/>
<protein>
    <submittedName>
        <fullName evidence="2">Unnamed protein product</fullName>
    </submittedName>
</protein>
<feature type="region of interest" description="Disordered" evidence="1">
    <location>
        <begin position="52"/>
        <end position="98"/>
    </location>
</feature>
<organism evidence="2 3">
    <name type="scientific">Phytophthora fragariaefolia</name>
    <dbReference type="NCBI Taxonomy" id="1490495"/>
    <lineage>
        <taxon>Eukaryota</taxon>
        <taxon>Sar</taxon>
        <taxon>Stramenopiles</taxon>
        <taxon>Oomycota</taxon>
        <taxon>Peronosporomycetes</taxon>
        <taxon>Peronosporales</taxon>
        <taxon>Peronosporaceae</taxon>
        <taxon>Phytophthora</taxon>
    </lineage>
</organism>
<dbReference type="Proteomes" id="UP001165121">
    <property type="component" value="Unassembled WGS sequence"/>
</dbReference>
<evidence type="ECO:0000313" key="2">
    <source>
        <dbReference type="EMBL" id="GMF40858.1"/>
    </source>
</evidence>
<dbReference type="EMBL" id="BSXT01001289">
    <property type="protein sequence ID" value="GMF40858.1"/>
    <property type="molecule type" value="Genomic_DNA"/>
</dbReference>
<sequence>MLLRPIAQDMRNFPGATQPRHQNQQIDDLGKFFFRTDISNNQYELHSMHMGEQLQEQQQLQKPTQEASTCTSSVTSSVTVADREDDTEHVTSPPLSSFADMLKDGNELEAGLGLDSLSKEPILLRHSMATPTIEAGITNEYLAAQDAMDLVNFSLGQHSLSPMAVPIAAAVQQTAQLVADVTPPQPSTPGPTAWSSDDDDFTFASEGSSSQWYSCIYHSSIFSTLN</sequence>
<comment type="caution">
    <text evidence="2">The sequence shown here is derived from an EMBL/GenBank/DDBJ whole genome shotgun (WGS) entry which is preliminary data.</text>
</comment>
<accession>A0A9W7CS54</accession>
<gene>
    <name evidence="2" type="ORF">Pfra01_001269000</name>
</gene>
<evidence type="ECO:0000256" key="1">
    <source>
        <dbReference type="SAM" id="MobiDB-lite"/>
    </source>
</evidence>
<feature type="compositionally biased region" description="Low complexity" evidence="1">
    <location>
        <begin position="52"/>
        <end position="61"/>
    </location>
</feature>
<evidence type="ECO:0000313" key="3">
    <source>
        <dbReference type="Proteomes" id="UP001165121"/>
    </source>
</evidence>
<name>A0A9W7CS54_9STRA</name>
<feature type="region of interest" description="Disordered" evidence="1">
    <location>
        <begin position="1"/>
        <end position="23"/>
    </location>
</feature>
<reference evidence="2" key="1">
    <citation type="submission" date="2023-04" db="EMBL/GenBank/DDBJ databases">
        <title>Phytophthora fragariaefolia NBRC 109709.</title>
        <authorList>
            <person name="Ichikawa N."/>
            <person name="Sato H."/>
            <person name="Tonouchi N."/>
        </authorList>
    </citation>
    <scope>NUCLEOTIDE SEQUENCE</scope>
    <source>
        <strain evidence="2">NBRC 109709</strain>
    </source>
</reference>
<keyword evidence="3" id="KW-1185">Reference proteome</keyword>